<sequence length="246" mass="25483">MGIKLVSPGALAPWYTKVIPPVSRGLEGWFCFDTSLDRIGYNRASGKANARLVGVPSVFSTHARFKGGVNFLETAIAETEEFTVIVVGKSAGPLGGTGTATAVPYVGNYAGASPGLAGGLQLYHISDTTLTGQANRLNSTGDGSTSAQSQISDVAANWGIRCLRSSGSGGNQTWNLTTGVRGNQQLATKRLLASVPLRIGGTYASTFGGESDVSHVAVYSVALSDDEITVVAAAMRKRMARLGVIV</sequence>
<dbReference type="STRING" id="157783.LK03_15130"/>
<evidence type="ECO:0000313" key="1">
    <source>
        <dbReference type="EMBL" id="AIR90536.1"/>
    </source>
</evidence>
<proteinExistence type="predicted"/>
<accession>A0A089WPM8</accession>
<dbReference type="EMBL" id="CP009455">
    <property type="protein sequence ID" value="AIR90536.1"/>
    <property type="molecule type" value="Genomic_DNA"/>
</dbReference>
<organism evidence="1 2">
    <name type="scientific">Pseudomonas cremoricolorata</name>
    <dbReference type="NCBI Taxonomy" id="157783"/>
    <lineage>
        <taxon>Bacteria</taxon>
        <taxon>Pseudomonadati</taxon>
        <taxon>Pseudomonadota</taxon>
        <taxon>Gammaproteobacteria</taxon>
        <taxon>Pseudomonadales</taxon>
        <taxon>Pseudomonadaceae</taxon>
        <taxon>Pseudomonas</taxon>
    </lineage>
</organism>
<name>A0A089WPM8_9PSED</name>
<evidence type="ECO:0000313" key="2">
    <source>
        <dbReference type="Proteomes" id="UP000029493"/>
    </source>
</evidence>
<dbReference type="KEGG" id="psw:LK03_15130"/>
<gene>
    <name evidence="1" type="ORF">LK03_15130</name>
</gene>
<protein>
    <submittedName>
        <fullName evidence="1">Uncharacterized protein</fullName>
    </submittedName>
</protein>
<dbReference type="Proteomes" id="UP000029493">
    <property type="component" value="Chromosome"/>
</dbReference>
<dbReference type="RefSeq" id="WP_038413127.1">
    <property type="nucleotide sequence ID" value="NZ_CP009455.1"/>
</dbReference>
<reference evidence="1 2" key="1">
    <citation type="submission" date="2014-09" db="EMBL/GenBank/DDBJ databases">
        <authorList>
            <person name="Chan K.-G."/>
        </authorList>
    </citation>
    <scope>NUCLEOTIDE SEQUENCE [LARGE SCALE GENOMIC DNA]</scope>
    <source>
        <strain evidence="1 2">ND07</strain>
    </source>
</reference>
<dbReference type="AlphaFoldDB" id="A0A089WPM8"/>
<dbReference type="OrthoDB" id="6883130at2"/>
<dbReference type="eggNOG" id="ENOG502ZKJT">
    <property type="taxonomic scope" value="Bacteria"/>
</dbReference>
<keyword evidence="2" id="KW-1185">Reference proteome</keyword>